<evidence type="ECO:0000313" key="7">
    <source>
        <dbReference type="EMBL" id="CAD7640243.1"/>
    </source>
</evidence>
<gene>
    <name evidence="7" type="ORF">ONB1V03_LOCUS2454</name>
</gene>
<keyword evidence="4" id="KW-0106">Calcium</keyword>
<dbReference type="OrthoDB" id="103349at2759"/>
<dbReference type="Gene3D" id="3.30.1120.10">
    <property type="match status" value="1"/>
</dbReference>
<organism evidence="7">
    <name type="scientific">Oppiella nova</name>
    <dbReference type="NCBI Taxonomy" id="334625"/>
    <lineage>
        <taxon>Eukaryota</taxon>
        <taxon>Metazoa</taxon>
        <taxon>Ecdysozoa</taxon>
        <taxon>Arthropoda</taxon>
        <taxon>Chelicerata</taxon>
        <taxon>Arachnida</taxon>
        <taxon>Acari</taxon>
        <taxon>Acariformes</taxon>
        <taxon>Sarcoptiformes</taxon>
        <taxon>Oribatida</taxon>
        <taxon>Brachypylina</taxon>
        <taxon>Oppioidea</taxon>
        <taxon>Oppiidae</taxon>
        <taxon>Oppiella</taxon>
    </lineage>
</organism>
<sequence length="854" mass="95871">MLGRTDPPVRPNIIILVADDRGCGDVSYHSDQILTPNIDTLSDNSILLNNYYTSPVNGIWVSIGTSLPRPTGALGYWSGSGDHYEHTALEDKRFWGLDFRNNMDLITNPTGIYSTHYFTDRSTVHASLSYDRLQAPQKSIGQIVRALNDRQILTNSIVVFVSDNGGAVNGFRGNAASNWPLRGVKATLWEGGIRVPAFIWSPLLNKTGYVYQALIHVSDVMPIILETIGDHVLEIAIKTKTPIYGQSQWKTLSYDRPSPRSELVHNVDPIAGDQPKQVSHRDLKQWIQHVIPCYMTTLEVVGGIGTTHHYERGTGFSEGQTEPPVRPNIIILVADDLGWGDVGYHSDQMLTPNIDTLAANGILLNNYYTSPVCSPSRGALLTSVHPIHSGLQNYVILTASPWGMPLDIKTLPQYLKSYDYSTHAIGKWHLGFYRHEFTPTYRGFDSHVGYWSGSGDYYDHTALEDRHFWGLDFRHNMDLITNATGIYSTNYFTDRCLQVISDHNTSQPLFLYVAYQAVHGANNYARLQAPQKYIDMFTHIKSMDRRIFAAMAYAMDESIGQVVRALNDRQMLANSIVVFVSDNGGPASGFTGNAASNWPLRGVKATLWEGGIRVPAFIWSPLLNKTGYVSQALIHVSDVMPTILEAIGAHDLENRSQNKTTKTPIYGQSQWKTLSYDRPSPRSELVHNVDPIWNVSAIRSGDWKLIQGLVFPDWSEWYPPFGGVPDLDNDGTYHSNFQSLRNLHRFSCLSYQVLKDMDRHPDYDILRDGILDCGVKPVNASTNCRPDIDLCLYDVKADPCEYHNVADKYPEVVKELWHKLLAINQTAVTPGTKPSDSTCDPVLHDYAWSCWRDD</sequence>
<dbReference type="InterPro" id="IPR000917">
    <property type="entry name" value="Sulfatase_N"/>
</dbReference>
<keyword evidence="5" id="KW-0325">Glycoprotein</keyword>
<dbReference type="SUPFAM" id="SSF53649">
    <property type="entry name" value="Alkaline phosphatase-like"/>
    <property type="match status" value="2"/>
</dbReference>
<dbReference type="InterPro" id="IPR017850">
    <property type="entry name" value="Alkaline_phosphatase_core_sf"/>
</dbReference>
<keyword evidence="3" id="KW-0479">Metal-binding</keyword>
<evidence type="ECO:0000259" key="6">
    <source>
        <dbReference type="Pfam" id="PF00884"/>
    </source>
</evidence>
<keyword evidence="8" id="KW-1185">Reference proteome</keyword>
<dbReference type="Gene3D" id="3.40.720.10">
    <property type="entry name" value="Alkaline Phosphatase, subunit A"/>
    <property type="match status" value="3"/>
</dbReference>
<comment type="cofactor">
    <cofactor evidence="1">
        <name>Ca(2+)</name>
        <dbReference type="ChEBI" id="CHEBI:29108"/>
    </cofactor>
</comment>
<evidence type="ECO:0000256" key="1">
    <source>
        <dbReference type="ARBA" id="ARBA00001913"/>
    </source>
</evidence>
<dbReference type="AlphaFoldDB" id="A0A7R9LEZ8"/>
<name>A0A7R9LEZ8_9ACAR</name>
<dbReference type="InterPro" id="IPR047115">
    <property type="entry name" value="ARSB"/>
</dbReference>
<evidence type="ECO:0000256" key="4">
    <source>
        <dbReference type="ARBA" id="ARBA00022837"/>
    </source>
</evidence>
<dbReference type="GO" id="GO:0046872">
    <property type="term" value="F:metal ion binding"/>
    <property type="evidence" value="ECO:0007669"/>
    <property type="project" value="UniProtKB-KW"/>
</dbReference>
<comment type="similarity">
    <text evidence="2">Belongs to the sulfatase family.</text>
</comment>
<proteinExistence type="inferred from homology"/>
<evidence type="ECO:0000256" key="5">
    <source>
        <dbReference type="ARBA" id="ARBA00023180"/>
    </source>
</evidence>
<dbReference type="PANTHER" id="PTHR10342">
    <property type="entry name" value="ARYLSULFATASE"/>
    <property type="match status" value="1"/>
</dbReference>
<dbReference type="EMBL" id="CAJPVJ010000568">
    <property type="protein sequence ID" value="CAG2162866.1"/>
    <property type="molecule type" value="Genomic_DNA"/>
</dbReference>
<evidence type="ECO:0000256" key="3">
    <source>
        <dbReference type="ARBA" id="ARBA00022723"/>
    </source>
</evidence>
<accession>A0A7R9LEZ8</accession>
<dbReference type="Proteomes" id="UP000728032">
    <property type="component" value="Unassembled WGS sequence"/>
</dbReference>
<dbReference type="CDD" id="cd16029">
    <property type="entry name" value="4-S"/>
    <property type="match status" value="1"/>
</dbReference>
<dbReference type="EMBL" id="OC915393">
    <property type="protein sequence ID" value="CAD7640243.1"/>
    <property type="molecule type" value="Genomic_DNA"/>
</dbReference>
<dbReference type="GO" id="GO:0008484">
    <property type="term" value="F:sulfuric ester hydrolase activity"/>
    <property type="evidence" value="ECO:0007669"/>
    <property type="project" value="InterPro"/>
</dbReference>
<feature type="domain" description="Sulfatase N-terminal" evidence="6">
    <location>
        <begin position="138"/>
        <end position="228"/>
    </location>
</feature>
<feature type="domain" description="Sulfatase N-terminal" evidence="6">
    <location>
        <begin position="327"/>
        <end position="648"/>
    </location>
</feature>
<reference evidence="7" key="1">
    <citation type="submission" date="2020-11" db="EMBL/GenBank/DDBJ databases">
        <authorList>
            <person name="Tran Van P."/>
        </authorList>
    </citation>
    <scope>NUCLEOTIDE SEQUENCE</scope>
</reference>
<dbReference type="Pfam" id="PF00884">
    <property type="entry name" value="Sulfatase"/>
    <property type="match status" value="2"/>
</dbReference>
<evidence type="ECO:0000256" key="2">
    <source>
        <dbReference type="ARBA" id="ARBA00008779"/>
    </source>
</evidence>
<dbReference type="PANTHER" id="PTHR10342:SF264">
    <property type="entry name" value="MIP05773P-RELATED"/>
    <property type="match status" value="1"/>
</dbReference>
<evidence type="ECO:0000313" key="8">
    <source>
        <dbReference type="Proteomes" id="UP000728032"/>
    </source>
</evidence>
<protein>
    <recommendedName>
        <fullName evidence="6">Sulfatase N-terminal domain-containing protein</fullName>
    </recommendedName>
</protein>